<feature type="coiled-coil region" evidence="1">
    <location>
        <begin position="187"/>
        <end position="214"/>
    </location>
</feature>
<evidence type="ECO:0000313" key="4">
    <source>
        <dbReference type="Proteomes" id="UP000315252"/>
    </source>
</evidence>
<proteinExistence type="predicted"/>
<reference evidence="3 4" key="1">
    <citation type="submission" date="2019-06" db="EMBL/GenBank/DDBJ databases">
        <title>Whole genome sequence for Rhodospirillaceae sp. R148.</title>
        <authorList>
            <person name="Wang G."/>
        </authorList>
    </citation>
    <scope>NUCLEOTIDE SEQUENCE [LARGE SCALE GENOMIC DNA]</scope>
    <source>
        <strain evidence="3 4">R148</strain>
    </source>
</reference>
<gene>
    <name evidence="3" type="ORF">FKG95_13990</name>
</gene>
<comment type="caution">
    <text evidence="3">The sequence shown here is derived from an EMBL/GenBank/DDBJ whole genome shotgun (WGS) entry which is preliminary data.</text>
</comment>
<sequence length="228" mass="24963">MLDFRSPPPLSGALVAGLPLRLLPTPPLAWFLQQTADAFCRLHPGVPERLTDYAGRHLLLDPSDLPVAFILTLTDSTPRIAAVGQDRQVPEAPDASVRGALADLTALLEGEVDGDALFFSRHLQITGDMELVLALRNALDDARVDLRRIIGESFGHAAPLARAALDAALGGYTRLDRGVSLLGRAVTAVTQERLDRQSSEIEKLRAEVRELRTQRRRPATQRQREDIS</sequence>
<dbReference type="RefSeq" id="WP_142896985.1">
    <property type="nucleotide sequence ID" value="NZ_ML660055.1"/>
</dbReference>
<dbReference type="SUPFAM" id="SSF55718">
    <property type="entry name" value="SCP-like"/>
    <property type="match status" value="1"/>
</dbReference>
<feature type="domain" description="SCP2" evidence="2">
    <location>
        <begin position="39"/>
        <end position="140"/>
    </location>
</feature>
<evidence type="ECO:0000256" key="1">
    <source>
        <dbReference type="SAM" id="Coils"/>
    </source>
</evidence>
<dbReference type="Pfam" id="PF02036">
    <property type="entry name" value="SCP2"/>
    <property type="match status" value="1"/>
</dbReference>
<accession>A0A545TRF3</accession>
<dbReference type="EMBL" id="VHSH01000004">
    <property type="protein sequence ID" value="TQV79805.1"/>
    <property type="molecule type" value="Genomic_DNA"/>
</dbReference>
<dbReference type="InterPro" id="IPR036527">
    <property type="entry name" value="SCP2_sterol-bd_dom_sf"/>
</dbReference>
<dbReference type="Proteomes" id="UP000315252">
    <property type="component" value="Unassembled WGS sequence"/>
</dbReference>
<dbReference type="InterPro" id="IPR003033">
    <property type="entry name" value="SCP2_sterol-bd_dom"/>
</dbReference>
<organism evidence="3 4">
    <name type="scientific">Denitrobaculum tricleocarpae</name>
    <dbReference type="NCBI Taxonomy" id="2591009"/>
    <lineage>
        <taxon>Bacteria</taxon>
        <taxon>Pseudomonadati</taxon>
        <taxon>Pseudomonadota</taxon>
        <taxon>Alphaproteobacteria</taxon>
        <taxon>Rhodospirillales</taxon>
        <taxon>Rhodospirillaceae</taxon>
        <taxon>Denitrobaculum</taxon>
    </lineage>
</organism>
<keyword evidence="4" id="KW-1185">Reference proteome</keyword>
<evidence type="ECO:0000313" key="3">
    <source>
        <dbReference type="EMBL" id="TQV79805.1"/>
    </source>
</evidence>
<evidence type="ECO:0000259" key="2">
    <source>
        <dbReference type="Pfam" id="PF02036"/>
    </source>
</evidence>
<name>A0A545TRF3_9PROT</name>
<protein>
    <recommendedName>
        <fullName evidence="2">SCP2 domain-containing protein</fullName>
    </recommendedName>
</protein>
<dbReference type="AlphaFoldDB" id="A0A545TRF3"/>
<keyword evidence="1" id="KW-0175">Coiled coil</keyword>
<dbReference type="OrthoDB" id="8479080at2"/>
<dbReference type="Gene3D" id="3.30.1050.10">
    <property type="entry name" value="SCP2 sterol-binding domain"/>
    <property type="match status" value="1"/>
</dbReference>